<protein>
    <recommendedName>
        <fullName evidence="4">HTH araC/xylS-type domain-containing protein</fullName>
    </recommendedName>
</protein>
<reference evidence="5 6" key="2">
    <citation type="journal article" date="2013" name="Genome Announc.">
        <title>Genome Sequence of Growth-Improving Paenibacillus mucilaginosus Strain KNP414.</title>
        <authorList>
            <person name="Lu J.J."/>
            <person name="Wang J.F."/>
            <person name="Hu X.F."/>
        </authorList>
    </citation>
    <scope>NUCLEOTIDE SEQUENCE [LARGE SCALE GENOMIC DNA]</scope>
    <source>
        <strain evidence="5 6">KNP414</strain>
    </source>
</reference>
<evidence type="ECO:0000313" key="5">
    <source>
        <dbReference type="EMBL" id="AEI40668.1"/>
    </source>
</evidence>
<dbReference type="PANTHER" id="PTHR43280:SF28">
    <property type="entry name" value="HTH-TYPE TRANSCRIPTIONAL ACTIVATOR RHAS"/>
    <property type="match status" value="1"/>
</dbReference>
<sequence>MNLSELEALLRRRNQTSDWTAVRDKFQPDYTMIDGMEAYHFYSAVDVASELVEGSIAISQQPYESYIPLHIHNYLELTYVYEGSCTVQIQHKEIPLGKGSFIFVDKEVPHRVLETKPTDIVINIILRMDYLSPAFLSRLSHQSIISSFLVDSLVDSRRRNRYLLFQADSRDERIPHVMEQIMCEYYDRKAYSQQIIDSYLVILFTEMIRLNEQLLKVKGDKEDKPAHSLIDFLKYIEDHYRDCTLTQMAAHFNFHPNYLTALLKQGTGKSFKELLQLQKISKATLLLQHSDLPIEQIVGEIGYSSISFFYRKFSEIYGMTPVQYRKRREAML</sequence>
<dbReference type="PRINTS" id="PR00032">
    <property type="entry name" value="HTHARAC"/>
</dbReference>
<dbReference type="KEGG" id="pms:KNP414_02107"/>
<dbReference type="PANTHER" id="PTHR43280">
    <property type="entry name" value="ARAC-FAMILY TRANSCRIPTIONAL REGULATOR"/>
    <property type="match status" value="1"/>
</dbReference>
<dbReference type="GO" id="GO:0043565">
    <property type="term" value="F:sequence-specific DNA binding"/>
    <property type="evidence" value="ECO:0007669"/>
    <property type="project" value="InterPro"/>
</dbReference>
<dbReference type="Pfam" id="PF07883">
    <property type="entry name" value="Cupin_2"/>
    <property type="match status" value="1"/>
</dbReference>
<dbReference type="HOGENOM" id="CLU_000445_88_0_9"/>
<dbReference type="Proteomes" id="UP000006620">
    <property type="component" value="Chromosome"/>
</dbReference>
<dbReference type="InterPro" id="IPR018060">
    <property type="entry name" value="HTH_AraC"/>
</dbReference>
<dbReference type="Pfam" id="PF12833">
    <property type="entry name" value="HTH_18"/>
    <property type="match status" value="1"/>
</dbReference>
<dbReference type="EMBL" id="CP002869">
    <property type="protein sequence ID" value="AEI40668.1"/>
    <property type="molecule type" value="Genomic_DNA"/>
</dbReference>
<dbReference type="SMART" id="SM00342">
    <property type="entry name" value="HTH_ARAC"/>
    <property type="match status" value="1"/>
</dbReference>
<keyword evidence="2" id="KW-0238">DNA-binding</keyword>
<keyword evidence="1" id="KW-0805">Transcription regulation</keyword>
<accession>F8F4T8</accession>
<dbReference type="InterPro" id="IPR013096">
    <property type="entry name" value="Cupin_2"/>
</dbReference>
<keyword evidence="3" id="KW-0804">Transcription</keyword>
<evidence type="ECO:0000256" key="3">
    <source>
        <dbReference type="ARBA" id="ARBA00023163"/>
    </source>
</evidence>
<evidence type="ECO:0000259" key="4">
    <source>
        <dbReference type="PROSITE" id="PS01124"/>
    </source>
</evidence>
<dbReference type="SUPFAM" id="SSF46689">
    <property type="entry name" value="Homeodomain-like"/>
    <property type="match status" value="1"/>
</dbReference>
<dbReference type="SUPFAM" id="SSF51215">
    <property type="entry name" value="Regulatory protein AraC"/>
    <property type="match status" value="1"/>
</dbReference>
<gene>
    <name evidence="5" type="ordered locus">KNP414_02107</name>
</gene>
<organism evidence="5 6">
    <name type="scientific">Paenibacillus mucilaginosus (strain KNP414)</name>
    <dbReference type="NCBI Taxonomy" id="1036673"/>
    <lineage>
        <taxon>Bacteria</taxon>
        <taxon>Bacillati</taxon>
        <taxon>Bacillota</taxon>
        <taxon>Bacilli</taxon>
        <taxon>Bacillales</taxon>
        <taxon>Paenibacillaceae</taxon>
        <taxon>Paenibacillus</taxon>
    </lineage>
</organism>
<dbReference type="InterPro" id="IPR014710">
    <property type="entry name" value="RmlC-like_jellyroll"/>
</dbReference>
<dbReference type="InterPro" id="IPR009057">
    <property type="entry name" value="Homeodomain-like_sf"/>
</dbReference>
<proteinExistence type="predicted"/>
<name>F8F4T8_PAEMK</name>
<feature type="domain" description="HTH araC/xylS-type" evidence="4">
    <location>
        <begin position="230"/>
        <end position="327"/>
    </location>
</feature>
<dbReference type="GO" id="GO:0003700">
    <property type="term" value="F:DNA-binding transcription factor activity"/>
    <property type="evidence" value="ECO:0007669"/>
    <property type="project" value="InterPro"/>
</dbReference>
<dbReference type="AlphaFoldDB" id="F8F4T8"/>
<dbReference type="PATRIC" id="fig|1036673.3.peg.1890"/>
<dbReference type="PROSITE" id="PS01124">
    <property type="entry name" value="HTH_ARAC_FAMILY_2"/>
    <property type="match status" value="1"/>
</dbReference>
<evidence type="ECO:0000256" key="2">
    <source>
        <dbReference type="ARBA" id="ARBA00023125"/>
    </source>
</evidence>
<dbReference type="InterPro" id="IPR037923">
    <property type="entry name" value="HTH-like"/>
</dbReference>
<dbReference type="Gene3D" id="1.10.10.60">
    <property type="entry name" value="Homeodomain-like"/>
    <property type="match status" value="2"/>
</dbReference>
<dbReference type="Gene3D" id="2.60.120.10">
    <property type="entry name" value="Jelly Rolls"/>
    <property type="match status" value="1"/>
</dbReference>
<reference evidence="6" key="1">
    <citation type="submission" date="2011-06" db="EMBL/GenBank/DDBJ databases">
        <title>Complete genome sequence of Paenibacillus mucilaginosus KNP414.</title>
        <authorList>
            <person name="Wang J."/>
            <person name="Hu S."/>
            <person name="Hu X."/>
            <person name="Zhang B."/>
            <person name="Dong D."/>
            <person name="Zhang S."/>
            <person name="Zhao K."/>
            <person name="Wu D."/>
        </authorList>
    </citation>
    <scope>NUCLEOTIDE SEQUENCE [LARGE SCALE GENOMIC DNA]</scope>
    <source>
        <strain evidence="6">KNP414</strain>
    </source>
</reference>
<evidence type="ECO:0000256" key="1">
    <source>
        <dbReference type="ARBA" id="ARBA00023015"/>
    </source>
</evidence>
<dbReference type="RefSeq" id="WP_013915829.1">
    <property type="nucleotide sequence ID" value="NC_015690.1"/>
</dbReference>
<evidence type="ECO:0000313" key="6">
    <source>
        <dbReference type="Proteomes" id="UP000006620"/>
    </source>
</evidence>
<dbReference type="InterPro" id="IPR020449">
    <property type="entry name" value="Tscrpt_reg_AraC-type_HTH"/>
</dbReference>